<feature type="transmembrane region" description="Helical" evidence="2">
    <location>
        <begin position="298"/>
        <end position="317"/>
    </location>
</feature>
<feature type="transmembrane region" description="Helical" evidence="2">
    <location>
        <begin position="408"/>
        <end position="429"/>
    </location>
</feature>
<evidence type="ECO:0000259" key="3">
    <source>
        <dbReference type="Pfam" id="PF12166"/>
    </source>
</evidence>
<evidence type="ECO:0000256" key="1">
    <source>
        <dbReference type="SAM" id="MobiDB-lite"/>
    </source>
</evidence>
<feature type="transmembrane region" description="Helical" evidence="2">
    <location>
        <begin position="718"/>
        <end position="737"/>
    </location>
</feature>
<feature type="transmembrane region" description="Helical" evidence="2">
    <location>
        <begin position="1607"/>
        <end position="1628"/>
    </location>
</feature>
<feature type="transmembrane region" description="Helical" evidence="2">
    <location>
        <begin position="655"/>
        <end position="676"/>
    </location>
</feature>
<dbReference type="KEGG" id="tva:4765175"/>
<reference evidence="4" key="1">
    <citation type="submission" date="2006-10" db="EMBL/GenBank/DDBJ databases">
        <authorList>
            <person name="Amadeo P."/>
            <person name="Zhao Q."/>
            <person name="Wortman J."/>
            <person name="Fraser-Liggett C."/>
            <person name="Carlton J."/>
        </authorList>
    </citation>
    <scope>NUCLEOTIDE SEQUENCE</scope>
    <source>
        <strain evidence="4">G3</strain>
    </source>
</reference>
<evidence type="ECO:0000256" key="2">
    <source>
        <dbReference type="SAM" id="Phobius"/>
    </source>
</evidence>
<feature type="transmembrane region" description="Helical" evidence="2">
    <location>
        <begin position="1478"/>
        <end position="1495"/>
    </location>
</feature>
<feature type="transmembrane region" description="Helical" evidence="2">
    <location>
        <begin position="138"/>
        <end position="164"/>
    </location>
</feature>
<proteinExistence type="predicted"/>
<dbReference type="GO" id="GO:0050982">
    <property type="term" value="P:detection of mechanical stimulus"/>
    <property type="evidence" value="ECO:0000318"/>
    <property type="project" value="GO_Central"/>
</dbReference>
<dbReference type="Pfam" id="PF12166">
    <property type="entry name" value="Piezo_cap"/>
    <property type="match status" value="1"/>
</dbReference>
<feature type="transmembrane region" description="Helical" evidence="2">
    <location>
        <begin position="1247"/>
        <end position="1270"/>
    </location>
</feature>
<reference evidence="4" key="2">
    <citation type="journal article" date="2007" name="Science">
        <title>Draft genome sequence of the sexually transmitted pathogen Trichomonas vaginalis.</title>
        <authorList>
            <person name="Carlton J.M."/>
            <person name="Hirt R.P."/>
            <person name="Silva J.C."/>
            <person name="Delcher A.L."/>
            <person name="Schatz M."/>
            <person name="Zhao Q."/>
            <person name="Wortman J.R."/>
            <person name="Bidwell S.L."/>
            <person name="Alsmark U.C.M."/>
            <person name="Besteiro S."/>
            <person name="Sicheritz-Ponten T."/>
            <person name="Noel C.J."/>
            <person name="Dacks J.B."/>
            <person name="Foster P.G."/>
            <person name="Simillion C."/>
            <person name="Van de Peer Y."/>
            <person name="Miranda-Saavedra D."/>
            <person name="Barton G.J."/>
            <person name="Westrop G.D."/>
            <person name="Mueller S."/>
            <person name="Dessi D."/>
            <person name="Fiori P.L."/>
            <person name="Ren Q."/>
            <person name="Paulsen I."/>
            <person name="Zhang H."/>
            <person name="Bastida-Corcuera F.D."/>
            <person name="Simoes-Barbosa A."/>
            <person name="Brown M.T."/>
            <person name="Hayes R.D."/>
            <person name="Mukherjee M."/>
            <person name="Okumura C.Y."/>
            <person name="Schneider R."/>
            <person name="Smith A.J."/>
            <person name="Vanacova S."/>
            <person name="Villalvazo M."/>
            <person name="Haas B.J."/>
            <person name="Pertea M."/>
            <person name="Feldblyum T.V."/>
            <person name="Utterback T.R."/>
            <person name="Shu C.L."/>
            <person name="Osoegawa K."/>
            <person name="de Jong P.J."/>
            <person name="Hrdy I."/>
            <person name="Horvathova L."/>
            <person name="Zubacova Z."/>
            <person name="Dolezal P."/>
            <person name="Malik S.B."/>
            <person name="Logsdon J.M. Jr."/>
            <person name="Henze K."/>
            <person name="Gupta A."/>
            <person name="Wang C.C."/>
            <person name="Dunne R.L."/>
            <person name="Upcroft J.A."/>
            <person name="Upcroft P."/>
            <person name="White O."/>
            <person name="Salzberg S.L."/>
            <person name="Tang P."/>
            <person name="Chiu C.-H."/>
            <person name="Lee Y.-S."/>
            <person name="Embley T.M."/>
            <person name="Coombs G.H."/>
            <person name="Mottram J.C."/>
            <person name="Tachezy J."/>
            <person name="Fraser-Liggett C.M."/>
            <person name="Johnson P.J."/>
        </authorList>
    </citation>
    <scope>NUCLEOTIDE SEQUENCE [LARGE SCALE GENOMIC DNA]</scope>
    <source>
        <strain evidence="4">G3</strain>
    </source>
</reference>
<feature type="transmembrane region" description="Helical" evidence="2">
    <location>
        <begin position="460"/>
        <end position="482"/>
    </location>
</feature>
<feature type="transmembrane region" description="Helical" evidence="2">
    <location>
        <begin position="226"/>
        <end position="243"/>
    </location>
</feature>
<feature type="transmembrane region" description="Helical" evidence="2">
    <location>
        <begin position="626"/>
        <end position="643"/>
    </location>
</feature>
<protein>
    <recommendedName>
        <fullName evidence="3">Piezo non-specific cation channel cap domain-containing protein</fullName>
    </recommendedName>
</protein>
<feature type="transmembrane region" description="Helical" evidence="2">
    <location>
        <begin position="539"/>
        <end position="564"/>
    </location>
</feature>
<gene>
    <name evidence="4" type="ORF">TVAG_223490</name>
</gene>
<dbReference type="GO" id="GO:0042391">
    <property type="term" value="P:regulation of membrane potential"/>
    <property type="evidence" value="ECO:0000318"/>
    <property type="project" value="GO_Central"/>
</dbReference>
<dbReference type="SMR" id="A2EJ54"/>
<keyword evidence="2" id="KW-1133">Transmembrane helix</keyword>
<feature type="transmembrane region" description="Helical" evidence="2">
    <location>
        <begin position="503"/>
        <end position="524"/>
    </location>
</feature>
<feature type="region of interest" description="Disordered" evidence="1">
    <location>
        <begin position="1108"/>
        <end position="1131"/>
    </location>
</feature>
<sequence>MNQETELREVMDSTLIQPSEDTNEIKFSVGKLLCLLEAVLPILWIYAACEASYIGTLLHMVFIFFYSIGMNSVRIMTNSLYKWPFLFVLLSQVYSALYVIAELSIYYMPQNKKVKITPILKLLDLFNKEDKNLFKTPYFVLQIVLIIINFIYLTSRSTFILLWYKQSRFVIIKHLMVLIRPIFLFTLAVLVTSCNSLKLSFMPVIFALTIISFSLLSLNLANWITWIYWIIYILADFAFIAYKDQTFKEPVGYNWVPRWAVVSSAATNLLFLGMIIGVNRNTTVHTIRLFKNATAPTWFMDIIPYVVLISCGVFCICRDAWESFGVLALACFTTLFGLKFLQKASRFVLTALAIVYCYQIFDDLARNKTEHHPKYNLVICTLQAISAVFVHCNPMIRTNPNHQNTESQVIKVIAQYIITIIFIGLVLLNAIFSSQYHYLASDFPLFCMILILWFKLFYNWVWAFLNVITFVSTSIYFINPLLKKKINIEWLFDITVTKDPKVMFSKVWPFLVLFILTAILRYYYRQPPMIVVKFSKTVGVFVCLCLSCIYIQNSIFTVLYQLLIIGNLFLYKFHSVLMIINSASTSCHLLTILLFSYEQIKPYIEKKELILKLFGIIENPNVFKDIMLPNIILILYSVFASISRKYDEPNGNTKIPHFLELIINNLWAITIKFSFYLFWSSIFLVVIVSKGVSIVGSLMIMVLGVLKVTGVRTNAIGILLYIIFIADVLVVTAIDITNTSDSVKKVFKLIGPLVNTSTAKFANVIVCLCAFLNMSHFRVTEISEYVKLVGNSLSSILLSAVELTLSIMAIQESNILSIFGVVLVFVLLIKPNLSLCSARLITIILTIILGYVLTFKIITINTKNDWMSYLLLHDVKMVEIFYIFLTMFALCLFCEYGSLTGSLGPTFLTAYYTTICSIVAVIISLTGTTYLILVHSLLLIINLVYTSHNKYFHIYSFKVAIFYCFGNLLMKSFRPLRIFTQSETEIDRIFGFRGKDNFQWIFVYWLEFLLNNALNSPSYLDIYNKEKRRCQYRKDRQIIIQDLFKLDQEYCDEYFNKELDRLKAGVYSLNVTNDTTSESPDLIQFEAMVNRQDDIQNNDVPVQEAENYNQQQNQENQTNEQQENAGNDPNNAVVVPTSTRVFYISLLKWIFGLIWGVVVRLVDRLTVMITYFTDINLEPRVHTGFLNKLKEMMETMVSVYKSDHVLQIPDQYTDFVKTIPLSFLRHFQIFEPLELKKVTPEERFSVFYYYLKVISRQIIPALLLVMAIFYPMEERSIFGILFFFLSLTTLSFNIQSYLPFVILSIVYMLLRCILGCYGVKDIISSFLVEDKYRKIQISKVLGLDLNKSQKAYLYIVFILSVASQHFTFNHPPQIRNIKPSQTVKKTLSEKIKERINMKSFVKYHFNKLCFTIDITAFILSLFSYLGWTISSSANSMLSGSATITYDFVFFLMGNFLFILLIQWVIISEHKSWLFSFNLLYSIFTFVYMSFLIPVFTNNGCFEHFTFWLFFFLRLTSEMILSINCLFGFCKVPPSIGNPNPLVVYVKILIVNAVPFLFEFIYLIKWLASTTSLDLFDFFIISQMKSKFMKQLSYLKLWPLDNKKKSHIIGYLFILALFALLFVPFIVMMSSSSTSKPNPVKVASVSIGIYGLPEIWSGTVLPDESNIFSDTMQREILNLNDPMLDAFYSNNKKESQYFQYPDITLTNWQISDSSANYALNKMTKFIPYVNFKFTTTSPTTKLTTDQITITKTGNNLDEEQIKTLKEIINCTLNTQEPENLSLNIENLIPLYFTIPLSDEATFINKYYFNLSMQFMKSQSSGQFYWLISVNKTEDMPDFVEEGALSSAVYCKPSYNAVIGSLLTSTGGFYGLYVFIIFTCGTFVRSFITSFFQDLWIDRMGNPEIFLNVILAIEAHRNTGDLPMEYATATMILNTARSLHNMAKIGKTVKVKEA</sequence>
<dbReference type="PANTHER" id="PTHR13167:SF25">
    <property type="entry name" value="PIEZO-TYPE MECHANOSENSITIVE ION CHANNEL COMPONENT"/>
    <property type="match status" value="1"/>
</dbReference>
<feature type="domain" description="Piezo non-specific cation channel cap" evidence="3">
    <location>
        <begin position="1688"/>
        <end position="1945"/>
    </location>
</feature>
<evidence type="ECO:0000313" key="4">
    <source>
        <dbReference type="EMBL" id="EAY07286.1"/>
    </source>
</evidence>
<dbReference type="InterPro" id="IPR027272">
    <property type="entry name" value="Piezo"/>
</dbReference>
<feature type="compositionally biased region" description="Low complexity" evidence="1">
    <location>
        <begin position="1108"/>
        <end position="1124"/>
    </location>
</feature>
<feature type="transmembrane region" description="Helical" evidence="2">
    <location>
        <begin position="85"/>
        <end position="107"/>
    </location>
</feature>
<feature type="transmembrane region" description="Helical" evidence="2">
    <location>
        <begin position="1541"/>
        <end position="1563"/>
    </location>
</feature>
<feature type="transmembrane region" description="Helical" evidence="2">
    <location>
        <begin position="815"/>
        <end position="833"/>
    </location>
</feature>
<keyword evidence="2" id="KW-0812">Transmembrane</keyword>
<feature type="transmembrane region" description="Helical" evidence="2">
    <location>
        <begin position="53"/>
        <end position="73"/>
    </location>
</feature>
<dbReference type="GO" id="GO:0016020">
    <property type="term" value="C:membrane"/>
    <property type="evidence" value="ECO:0000318"/>
    <property type="project" value="GO_Central"/>
</dbReference>
<feature type="transmembrane region" description="Helical" evidence="2">
    <location>
        <begin position="199"/>
        <end position="220"/>
    </location>
</feature>
<dbReference type="InterPro" id="IPR031334">
    <property type="entry name" value="Piezo_cap_dom"/>
</dbReference>
<dbReference type="GO" id="GO:0008381">
    <property type="term" value="F:mechanosensitive monoatomic ion channel activity"/>
    <property type="evidence" value="ECO:0000318"/>
    <property type="project" value="GO_Central"/>
</dbReference>
<keyword evidence="5" id="KW-1185">Reference proteome</keyword>
<feature type="transmembrane region" description="Helical" evidence="2">
    <location>
        <begin position="1408"/>
        <end position="1427"/>
    </location>
</feature>
<feature type="transmembrane region" description="Helical" evidence="2">
    <location>
        <begin position="682"/>
        <end position="706"/>
    </location>
</feature>
<name>A2EJ54_TRIV3</name>
<accession>A2EJ54</accession>
<dbReference type="EMBL" id="DS113403">
    <property type="protein sequence ID" value="EAY07286.1"/>
    <property type="molecule type" value="Genomic_DNA"/>
</dbReference>
<feature type="transmembrane region" description="Helical" evidence="2">
    <location>
        <begin position="788"/>
        <end position="809"/>
    </location>
</feature>
<dbReference type="PANTHER" id="PTHR13167">
    <property type="entry name" value="PIEZO-TYPE MECHANOSENSITIVE ION CHANNEL COMPONENT"/>
    <property type="match status" value="1"/>
</dbReference>
<keyword evidence="2" id="KW-0472">Membrane</keyword>
<feature type="transmembrane region" description="Helical" evidence="2">
    <location>
        <begin position="255"/>
        <end position="278"/>
    </location>
</feature>
<dbReference type="VEuPathDB" id="TrichDB:TVAG_223490"/>
<feature type="transmembrane region" description="Helical" evidence="2">
    <location>
        <begin position="1447"/>
        <end position="1466"/>
    </location>
</feature>
<feature type="transmembrane region" description="Helical" evidence="2">
    <location>
        <begin position="1141"/>
        <end position="1162"/>
    </location>
</feature>
<dbReference type="InParanoid" id="A2EJ54"/>
<organism evidence="4 5">
    <name type="scientific">Trichomonas vaginalis (strain ATCC PRA-98 / G3)</name>
    <dbReference type="NCBI Taxonomy" id="412133"/>
    <lineage>
        <taxon>Eukaryota</taxon>
        <taxon>Metamonada</taxon>
        <taxon>Parabasalia</taxon>
        <taxon>Trichomonadida</taxon>
        <taxon>Trichomonadidae</taxon>
        <taxon>Trichomonas</taxon>
    </lineage>
</organism>
<feature type="transmembrane region" description="Helical" evidence="2">
    <location>
        <begin position="911"/>
        <end position="932"/>
    </location>
</feature>
<dbReference type="GO" id="GO:0005261">
    <property type="term" value="F:monoatomic cation channel activity"/>
    <property type="evidence" value="ECO:0000318"/>
    <property type="project" value="GO_Central"/>
</dbReference>
<evidence type="ECO:0000313" key="5">
    <source>
        <dbReference type="Proteomes" id="UP000001542"/>
    </source>
</evidence>
<dbReference type="STRING" id="5722.A2EJ54"/>
<dbReference type="Proteomes" id="UP000001542">
    <property type="component" value="Unassembled WGS sequence"/>
</dbReference>
<feature type="transmembrane region" description="Helical" evidence="2">
    <location>
        <begin position="840"/>
        <end position="860"/>
    </location>
</feature>
<feature type="transmembrane region" description="Helical" evidence="2">
    <location>
        <begin position="880"/>
        <end position="899"/>
    </location>
</feature>
<feature type="transmembrane region" description="Helical" evidence="2">
    <location>
        <begin position="757"/>
        <end position="776"/>
    </location>
</feature>
<feature type="transmembrane region" description="Helical" evidence="2">
    <location>
        <begin position="1277"/>
        <end position="1294"/>
    </location>
</feature>
<feature type="transmembrane region" description="Helical" evidence="2">
    <location>
        <begin position="170"/>
        <end position="192"/>
    </location>
</feature>
<dbReference type="OrthoDB" id="10652208at2759"/>
<feature type="transmembrane region" description="Helical" evidence="2">
    <location>
        <begin position="324"/>
        <end position="341"/>
    </location>
</feature>
<feature type="transmembrane region" description="Helical" evidence="2">
    <location>
        <begin position="1507"/>
        <end position="1529"/>
    </location>
</feature>
<feature type="transmembrane region" description="Helical" evidence="2">
    <location>
        <begin position="377"/>
        <end position="396"/>
    </location>
</feature>
<dbReference type="GO" id="GO:0071260">
    <property type="term" value="P:cellular response to mechanical stimulus"/>
    <property type="evidence" value="ECO:0000318"/>
    <property type="project" value="GO_Central"/>
</dbReference>
<feature type="transmembrane region" description="Helical" evidence="2">
    <location>
        <begin position="952"/>
        <end position="970"/>
    </location>
</feature>
<dbReference type="OMA" id="ENIPNCE"/>
<dbReference type="VEuPathDB" id="TrichDB:TVAGG3_0198830"/>
<dbReference type="RefSeq" id="XP_001319509.1">
    <property type="nucleotide sequence ID" value="XM_001319474.1"/>
</dbReference>